<dbReference type="SUPFAM" id="SSF46785">
    <property type="entry name" value="Winged helix' DNA-binding domain"/>
    <property type="match status" value="1"/>
</dbReference>
<comment type="similarity">
    <text evidence="1">Belongs to the ROK (NagC/XylR) family.</text>
</comment>
<dbReference type="Pfam" id="PF00480">
    <property type="entry name" value="ROK"/>
    <property type="match status" value="1"/>
</dbReference>
<proteinExistence type="inferred from homology"/>
<dbReference type="Gene3D" id="3.30.420.40">
    <property type="match status" value="2"/>
</dbReference>
<sequence length="369" mass="38317">MRAVRERPGSSQTQLIEATGLAAGAVSALVNALVGAGVLAEEFERTGRGRPRRNLRLDDRFADLVGIQITRSGMRARATTLAGRVLADTRRLPTAPWTVGQAAPGLAEVAAEVTAGLRRPKASPTVVVSFPGVVETGGLSSSELDWLNEPRSTFLADLRAAGFPRATIRNDGELATLAEWRGGAAQGDDNAVVILLGRGLGGSAVVDGRLLRGHGSPLGFGHVPIDPDGPLCACGQHGCLEVFASLQSFATQLDDGSQLAAKPSADYAAELERRAAAGDDGVLTVLTSAQQRLHQFGRLVAALFSPEVVILSGQAAILAPYLLDGPVGTARVPFVRGGLDADAPLTGAVLAAQEDWIADPLAPVRQEDI</sequence>
<dbReference type="InterPro" id="IPR036388">
    <property type="entry name" value="WH-like_DNA-bd_sf"/>
</dbReference>
<dbReference type="Gene3D" id="1.10.10.10">
    <property type="entry name" value="Winged helix-like DNA-binding domain superfamily/Winged helix DNA-binding domain"/>
    <property type="match status" value="1"/>
</dbReference>
<name>A0ABT0UGW8_9ACTN</name>
<accession>A0ABT0UGW8</accession>
<organism evidence="2 3">
    <name type="scientific">Streptomyces albipurpureus</name>
    <dbReference type="NCBI Taxonomy" id="2897419"/>
    <lineage>
        <taxon>Bacteria</taxon>
        <taxon>Bacillati</taxon>
        <taxon>Actinomycetota</taxon>
        <taxon>Actinomycetes</taxon>
        <taxon>Kitasatosporales</taxon>
        <taxon>Streptomycetaceae</taxon>
        <taxon>Streptomyces</taxon>
    </lineage>
</organism>
<gene>
    <name evidence="2" type="ORF">NBG84_03845</name>
</gene>
<evidence type="ECO:0000313" key="2">
    <source>
        <dbReference type="EMBL" id="MCM2387452.1"/>
    </source>
</evidence>
<dbReference type="PANTHER" id="PTHR18964">
    <property type="entry name" value="ROK (REPRESSOR, ORF, KINASE) FAMILY"/>
    <property type="match status" value="1"/>
</dbReference>
<dbReference type="InterPro" id="IPR000600">
    <property type="entry name" value="ROK"/>
</dbReference>
<dbReference type="PANTHER" id="PTHR18964:SF149">
    <property type="entry name" value="BIFUNCTIONAL UDP-N-ACETYLGLUCOSAMINE 2-EPIMERASE_N-ACETYLMANNOSAMINE KINASE"/>
    <property type="match status" value="1"/>
</dbReference>
<dbReference type="SUPFAM" id="SSF53067">
    <property type="entry name" value="Actin-like ATPase domain"/>
    <property type="match status" value="1"/>
</dbReference>
<evidence type="ECO:0000313" key="3">
    <source>
        <dbReference type="Proteomes" id="UP001431429"/>
    </source>
</evidence>
<reference evidence="2" key="1">
    <citation type="submission" date="2022-06" db="EMBL/GenBank/DDBJ databases">
        <title>Genome public.</title>
        <authorList>
            <person name="Sun Q."/>
        </authorList>
    </citation>
    <scope>NUCLEOTIDE SEQUENCE</scope>
    <source>
        <strain evidence="2">CWNU-1</strain>
    </source>
</reference>
<dbReference type="InterPro" id="IPR036390">
    <property type="entry name" value="WH_DNA-bd_sf"/>
</dbReference>
<keyword evidence="3" id="KW-1185">Reference proteome</keyword>
<comment type="caution">
    <text evidence="2">The sequence shown here is derived from an EMBL/GenBank/DDBJ whole genome shotgun (WGS) entry which is preliminary data.</text>
</comment>
<evidence type="ECO:0000256" key="1">
    <source>
        <dbReference type="ARBA" id="ARBA00006479"/>
    </source>
</evidence>
<dbReference type="Proteomes" id="UP001431429">
    <property type="component" value="Unassembled WGS sequence"/>
</dbReference>
<dbReference type="InterPro" id="IPR043129">
    <property type="entry name" value="ATPase_NBD"/>
</dbReference>
<dbReference type="EMBL" id="JAMQAW010000003">
    <property type="protein sequence ID" value="MCM2387452.1"/>
    <property type="molecule type" value="Genomic_DNA"/>
</dbReference>
<protein>
    <submittedName>
        <fullName evidence="2">ROK family protein</fullName>
    </submittedName>
</protein>